<dbReference type="PANTHER" id="PTHR43140">
    <property type="entry name" value="TYPE-1 RESTRICTION ENZYME ECOKI SPECIFICITY PROTEIN"/>
    <property type="match status" value="1"/>
</dbReference>
<feature type="domain" description="Type I restriction modification DNA specificity" evidence="4">
    <location>
        <begin position="236"/>
        <end position="419"/>
    </location>
</feature>
<dbReference type="STRING" id="935223.SAMN04488131_105158"/>
<dbReference type="InterPro" id="IPR044946">
    <property type="entry name" value="Restrct_endonuc_typeI_TRD_sf"/>
</dbReference>
<evidence type="ECO:0000256" key="3">
    <source>
        <dbReference type="ARBA" id="ARBA00023125"/>
    </source>
</evidence>
<dbReference type="InterPro" id="IPR000055">
    <property type="entry name" value="Restrct_endonuc_typeI_TRD"/>
</dbReference>
<evidence type="ECO:0000313" key="5">
    <source>
        <dbReference type="EMBL" id="SFE90271.1"/>
    </source>
</evidence>
<dbReference type="Gene3D" id="3.90.220.20">
    <property type="entry name" value="DNA methylase specificity domains"/>
    <property type="match status" value="2"/>
</dbReference>
<dbReference type="Pfam" id="PF01420">
    <property type="entry name" value="Methylase_S"/>
    <property type="match status" value="2"/>
</dbReference>
<keyword evidence="3" id="KW-0238">DNA-binding</keyword>
<name>A0A1I2ECU5_9FLAO</name>
<comment type="similarity">
    <text evidence="1">Belongs to the type-I restriction system S methylase family.</text>
</comment>
<dbReference type="SUPFAM" id="SSF116734">
    <property type="entry name" value="DNA methylase specificity domain"/>
    <property type="match status" value="2"/>
</dbReference>
<dbReference type="GO" id="GO:0009307">
    <property type="term" value="P:DNA restriction-modification system"/>
    <property type="evidence" value="ECO:0007669"/>
    <property type="project" value="UniProtKB-KW"/>
</dbReference>
<dbReference type="GO" id="GO:0003677">
    <property type="term" value="F:DNA binding"/>
    <property type="evidence" value="ECO:0007669"/>
    <property type="project" value="UniProtKB-KW"/>
</dbReference>
<feature type="domain" description="Type I restriction modification DNA specificity" evidence="4">
    <location>
        <begin position="18"/>
        <end position="192"/>
    </location>
</feature>
<dbReference type="Proteomes" id="UP000198596">
    <property type="component" value="Unassembled WGS sequence"/>
</dbReference>
<dbReference type="Gene3D" id="1.10.287.1120">
    <property type="entry name" value="Bipartite methylase S protein"/>
    <property type="match status" value="1"/>
</dbReference>
<organism evidence="5 6">
    <name type="scientific">Flavobacterium xueshanense</name>
    <dbReference type="NCBI Taxonomy" id="935223"/>
    <lineage>
        <taxon>Bacteria</taxon>
        <taxon>Pseudomonadati</taxon>
        <taxon>Bacteroidota</taxon>
        <taxon>Flavobacteriia</taxon>
        <taxon>Flavobacteriales</taxon>
        <taxon>Flavobacteriaceae</taxon>
        <taxon>Flavobacterium</taxon>
    </lineage>
</organism>
<gene>
    <name evidence="5" type="ORF">SAMN04488131_105158</name>
</gene>
<protein>
    <submittedName>
        <fullName evidence="5">Type I restriction enzyme, S subunit</fullName>
    </submittedName>
</protein>
<sequence length="445" mass="51138">MKYDNYKDSGIEWIGEIPEHWDISKLKFHCKIFNGDSLKDDEKIKYSAMIENSVPYVSTKDIDLDASKIDYHNGLRIPIDNIKFKIAPKNSFLICIEGGSAGRKLAFVDEDIYFVNKLACFNSNENNNSKYLFFYIQSPLFQKQFQISMSGLIGGVAISLIRNFESLFPPIDEQLSIANYLDHKTTQIDTLIAKKQQFISLLQEERTALINQAVTKGLDPKVKMKDSGIEWLGEIPEHWEVKKLKFFCFITKLSGFEYTKEWETNENGEIIALRGYNISNGKVNDIKTERISSELSLKLFRSKLYKNDIVYPCTGTIGNAAIIQENDKYHINQNIARINPNTDLVYPEFLFYNLIADATKKQIDFNNSSSMQPVILIGDLRNITIAFPPYEEQFELVVMIEKALKKIDTVFNNSLQEIELLKEYKTALISEVVTGKVDVRKEKLN</sequence>
<keyword evidence="6" id="KW-1185">Reference proteome</keyword>
<dbReference type="InterPro" id="IPR051212">
    <property type="entry name" value="Type-I_RE_S_subunit"/>
</dbReference>
<accession>A0A1I2ECU5</accession>
<dbReference type="EMBL" id="FONQ01000005">
    <property type="protein sequence ID" value="SFE90271.1"/>
    <property type="molecule type" value="Genomic_DNA"/>
</dbReference>
<reference evidence="6" key="1">
    <citation type="submission" date="2016-10" db="EMBL/GenBank/DDBJ databases">
        <authorList>
            <person name="Varghese N."/>
            <person name="Submissions S."/>
        </authorList>
    </citation>
    <scope>NUCLEOTIDE SEQUENCE [LARGE SCALE GENOMIC DNA]</scope>
    <source>
        <strain evidence="6">CGMCC 1.9227</strain>
    </source>
</reference>
<dbReference type="PANTHER" id="PTHR43140:SF1">
    <property type="entry name" value="TYPE I RESTRICTION ENZYME ECOKI SPECIFICITY SUBUNIT"/>
    <property type="match status" value="1"/>
</dbReference>
<keyword evidence="2" id="KW-0680">Restriction system</keyword>
<evidence type="ECO:0000259" key="4">
    <source>
        <dbReference type="Pfam" id="PF01420"/>
    </source>
</evidence>
<evidence type="ECO:0000313" key="6">
    <source>
        <dbReference type="Proteomes" id="UP000198596"/>
    </source>
</evidence>
<dbReference type="AlphaFoldDB" id="A0A1I2ECU5"/>
<evidence type="ECO:0000256" key="1">
    <source>
        <dbReference type="ARBA" id="ARBA00010923"/>
    </source>
</evidence>
<proteinExistence type="inferred from homology"/>
<evidence type="ECO:0000256" key="2">
    <source>
        <dbReference type="ARBA" id="ARBA00022747"/>
    </source>
</evidence>